<dbReference type="Proteomes" id="UP000295351">
    <property type="component" value="Unassembled WGS sequence"/>
</dbReference>
<reference evidence="1 2" key="1">
    <citation type="submission" date="2019-03" db="EMBL/GenBank/DDBJ databases">
        <title>Genomic Encyclopedia of Type Strains, Phase IV (KMG-IV): sequencing the most valuable type-strain genomes for metagenomic binning, comparative biology and taxonomic classification.</title>
        <authorList>
            <person name="Goeker M."/>
        </authorList>
    </citation>
    <scope>NUCLEOTIDE SEQUENCE [LARGE SCALE GENOMIC DNA]</scope>
    <source>
        <strain evidence="1 2">DSM 18401</strain>
    </source>
</reference>
<protein>
    <submittedName>
        <fullName evidence="1">Uncharacterized protein</fullName>
    </submittedName>
</protein>
<sequence>MSTDTTIPIPDDIDRIATDIVRADYSKGDQEPDWLLYLAIAKAIHDAVMAERERCETICSDHISFLRKLFQNDVARAIEQVRAEIKAVSA</sequence>
<accession>A0A4R2C5E0</accession>
<keyword evidence="2" id="KW-1185">Reference proteome</keyword>
<name>A0A4R2C5E0_SHIGR</name>
<comment type="caution">
    <text evidence="1">The sequence shown here is derived from an EMBL/GenBank/DDBJ whole genome shotgun (WGS) entry which is preliminary data.</text>
</comment>
<dbReference type="RefSeq" id="WP_133036717.1">
    <property type="nucleotide sequence ID" value="NZ_BAABEI010000012.1"/>
</dbReference>
<dbReference type="EMBL" id="SLVX01000031">
    <property type="protein sequence ID" value="TCN34975.1"/>
    <property type="molecule type" value="Genomic_DNA"/>
</dbReference>
<organism evidence="1 2">
    <name type="scientific">Shinella granuli</name>
    <dbReference type="NCBI Taxonomy" id="323621"/>
    <lineage>
        <taxon>Bacteria</taxon>
        <taxon>Pseudomonadati</taxon>
        <taxon>Pseudomonadota</taxon>
        <taxon>Alphaproteobacteria</taxon>
        <taxon>Hyphomicrobiales</taxon>
        <taxon>Rhizobiaceae</taxon>
        <taxon>Shinella</taxon>
    </lineage>
</organism>
<gene>
    <name evidence="1" type="ORF">EV665_13156</name>
</gene>
<evidence type="ECO:0000313" key="2">
    <source>
        <dbReference type="Proteomes" id="UP000295351"/>
    </source>
</evidence>
<dbReference type="AlphaFoldDB" id="A0A4R2C5E0"/>
<evidence type="ECO:0000313" key="1">
    <source>
        <dbReference type="EMBL" id="TCN34975.1"/>
    </source>
</evidence>
<proteinExistence type="predicted"/>